<evidence type="ECO:0000256" key="2">
    <source>
        <dbReference type="SAM" id="Phobius"/>
    </source>
</evidence>
<feature type="region of interest" description="Disordered" evidence="1">
    <location>
        <begin position="304"/>
        <end position="323"/>
    </location>
</feature>
<keyword evidence="2" id="KW-0812">Transmembrane</keyword>
<protein>
    <submittedName>
        <fullName evidence="4">Uncharacterized membrane protein YhaH (DUF805 family)</fullName>
    </submittedName>
</protein>
<feature type="domain" description="Transglutaminase-like" evidence="3">
    <location>
        <begin position="479"/>
        <end position="549"/>
    </location>
</feature>
<dbReference type="InterPro" id="IPR002931">
    <property type="entry name" value="Transglutaminase-like"/>
</dbReference>
<evidence type="ECO:0000313" key="4">
    <source>
        <dbReference type="EMBL" id="NYG57984.1"/>
    </source>
</evidence>
<sequence length="784" mass="85038">MRRAAAAQTPLALVTITALTSWASLIAWSGFVSRSGDYLMPALLGITVTAAIGVLARRFRMHAIFVLSSQALGVLLVLNAGWGSSIVPTLDSIRTTAQAFVDSVDILQSYAAPVPPGIENTMPVLVIGALLCHLLVDFLALTLGRVPLAGLPLLVVYTLPVSILDKPVNWIVFVIIVTGFLVMLALAEGTRTNRWGRDFGNPENGTERGPFGPQDPRRHPVGMGLGAVALALLVPLALPSLGWQLFGQGDGPGEGDDEVRITNPMTDLRRDLDRKQDIPLVRVKTAGIRPQYLRTSVLTSYTGETWTPGDRDLPSQNSATGTMPPPIGLSPATPYSSVEWQVKVLDSLKSLWLPTPMHVEEIRAGSEWRFDSTVLDFHSADNDVDTAGLSYGLTELVPEMSGDDLASAPAPNPAIARRFSSLPSDLPDSVLTMAEEITGGLVTDFERAQALQSFFRDEERFTYSLEPSAGNGNSALEEFLEERVGYCEQFASAMAVMARAVGIPARVAVGFYQADQLEDSSWEFSSHDLHAWPELYFEDYGWVRFEPTPSSHIGSVPDYTSDDIVIDEPSSGPSSSSSSAPSSQAPTTQAPSAEPEVEQAEQTDDDSGIPWAIVLAVLLGMLLLVLLLVGPRLLRRRRRARRWHGDLPTAEAVWAELRDICLDLRRPWPGGRSPRATGAVVATWFGPAAPERSTRLPKTGPEMNPDAMRALEELVGAVEELRYAPSPSTDGADLWSHLDTCRVALENGVPSKSRVRAQWAPVSMLRRSEAPVVIDDEMVGDHVH</sequence>
<organism evidence="4 5">
    <name type="scientific">Nocardioides daedukensis</name>
    <dbReference type="NCBI Taxonomy" id="634462"/>
    <lineage>
        <taxon>Bacteria</taxon>
        <taxon>Bacillati</taxon>
        <taxon>Actinomycetota</taxon>
        <taxon>Actinomycetes</taxon>
        <taxon>Propionibacteriales</taxon>
        <taxon>Nocardioidaceae</taxon>
        <taxon>Nocardioides</taxon>
    </lineage>
</organism>
<dbReference type="Pfam" id="PF01841">
    <property type="entry name" value="Transglut_core"/>
    <property type="match status" value="1"/>
</dbReference>
<feature type="transmembrane region" description="Helical" evidence="2">
    <location>
        <begin position="170"/>
        <end position="187"/>
    </location>
</feature>
<proteinExistence type="predicted"/>
<feature type="compositionally biased region" description="Acidic residues" evidence="1">
    <location>
        <begin position="595"/>
        <end position="605"/>
    </location>
</feature>
<reference evidence="4 5" key="1">
    <citation type="submission" date="2020-07" db="EMBL/GenBank/DDBJ databases">
        <title>Sequencing the genomes of 1000 actinobacteria strains.</title>
        <authorList>
            <person name="Klenk H.-P."/>
        </authorList>
    </citation>
    <scope>NUCLEOTIDE SEQUENCE [LARGE SCALE GENOMIC DNA]</scope>
    <source>
        <strain evidence="4 5">DSM 23819</strain>
    </source>
</reference>
<feature type="transmembrane region" description="Helical" evidence="2">
    <location>
        <begin position="38"/>
        <end position="56"/>
    </location>
</feature>
<evidence type="ECO:0000256" key="1">
    <source>
        <dbReference type="SAM" id="MobiDB-lite"/>
    </source>
</evidence>
<feature type="transmembrane region" description="Helical" evidence="2">
    <location>
        <begin position="12"/>
        <end position="32"/>
    </location>
</feature>
<feature type="transmembrane region" description="Helical" evidence="2">
    <location>
        <begin position="609"/>
        <end position="634"/>
    </location>
</feature>
<dbReference type="PANTHER" id="PTHR42736:SF1">
    <property type="entry name" value="PROTEIN-GLUTAMINE GAMMA-GLUTAMYLTRANSFERASE"/>
    <property type="match status" value="1"/>
</dbReference>
<dbReference type="EMBL" id="JACCAA010000001">
    <property type="protein sequence ID" value="NYG57984.1"/>
    <property type="molecule type" value="Genomic_DNA"/>
</dbReference>
<feature type="compositionally biased region" description="Low complexity" evidence="1">
    <location>
        <begin position="569"/>
        <end position="593"/>
    </location>
</feature>
<dbReference type="InterPro" id="IPR021878">
    <property type="entry name" value="TgpA_N"/>
</dbReference>
<dbReference type="Pfam" id="PF11992">
    <property type="entry name" value="TgpA_N"/>
    <property type="match status" value="1"/>
</dbReference>
<evidence type="ECO:0000259" key="3">
    <source>
        <dbReference type="SMART" id="SM00460"/>
    </source>
</evidence>
<keyword evidence="2" id="KW-0472">Membrane</keyword>
<feature type="region of interest" description="Disordered" evidence="1">
    <location>
        <begin position="196"/>
        <end position="218"/>
    </location>
</feature>
<feature type="transmembrane region" description="Helical" evidence="2">
    <location>
        <begin position="63"/>
        <end position="82"/>
    </location>
</feature>
<dbReference type="Gene3D" id="3.10.620.30">
    <property type="match status" value="1"/>
</dbReference>
<feature type="region of interest" description="Disordered" evidence="1">
    <location>
        <begin position="554"/>
        <end position="605"/>
    </location>
</feature>
<dbReference type="InterPro" id="IPR038765">
    <property type="entry name" value="Papain-like_cys_pep_sf"/>
</dbReference>
<feature type="transmembrane region" description="Helical" evidence="2">
    <location>
        <begin position="221"/>
        <end position="238"/>
    </location>
</feature>
<evidence type="ECO:0000313" key="5">
    <source>
        <dbReference type="Proteomes" id="UP000540656"/>
    </source>
</evidence>
<dbReference type="SUPFAM" id="SSF54001">
    <property type="entry name" value="Cysteine proteinases"/>
    <property type="match status" value="1"/>
</dbReference>
<feature type="transmembrane region" description="Helical" evidence="2">
    <location>
        <begin position="122"/>
        <end position="141"/>
    </location>
</feature>
<dbReference type="InterPro" id="IPR052901">
    <property type="entry name" value="Bact_TGase-like"/>
</dbReference>
<dbReference type="Proteomes" id="UP000540656">
    <property type="component" value="Unassembled WGS sequence"/>
</dbReference>
<dbReference type="PANTHER" id="PTHR42736">
    <property type="entry name" value="PROTEIN-GLUTAMINE GAMMA-GLUTAMYLTRANSFERASE"/>
    <property type="match status" value="1"/>
</dbReference>
<keyword evidence="2" id="KW-1133">Transmembrane helix</keyword>
<dbReference type="RefSeq" id="WP_179501192.1">
    <property type="nucleotide sequence ID" value="NZ_JACCAA010000001.1"/>
</dbReference>
<name>A0A7Y9S1G0_9ACTN</name>
<feature type="transmembrane region" description="Helical" evidence="2">
    <location>
        <begin position="148"/>
        <end position="164"/>
    </location>
</feature>
<dbReference type="SMART" id="SM00460">
    <property type="entry name" value="TGc"/>
    <property type="match status" value="1"/>
</dbReference>
<accession>A0A7Y9S1G0</accession>
<gene>
    <name evidence="4" type="ORF">BJ980_000907</name>
</gene>
<comment type="caution">
    <text evidence="4">The sequence shown here is derived from an EMBL/GenBank/DDBJ whole genome shotgun (WGS) entry which is preliminary data.</text>
</comment>
<dbReference type="AlphaFoldDB" id="A0A7Y9S1G0"/>
<keyword evidence="5" id="KW-1185">Reference proteome</keyword>